<feature type="compositionally biased region" description="Basic and acidic residues" evidence="12">
    <location>
        <begin position="992"/>
        <end position="1020"/>
    </location>
</feature>
<dbReference type="PANTHER" id="PTHR24058:SF22">
    <property type="entry name" value="DUAL SPECIFICITY TYROSINE-PHOSPHORYLATION-REGULATED KINASE 4"/>
    <property type="match status" value="1"/>
</dbReference>
<evidence type="ECO:0000256" key="12">
    <source>
        <dbReference type="SAM" id="MobiDB-lite"/>
    </source>
</evidence>
<feature type="compositionally biased region" description="Polar residues" evidence="12">
    <location>
        <begin position="382"/>
        <end position="410"/>
    </location>
</feature>
<feature type="region of interest" description="Disordered" evidence="12">
    <location>
        <begin position="812"/>
        <end position="1049"/>
    </location>
</feature>
<feature type="compositionally biased region" description="Basic and acidic residues" evidence="12">
    <location>
        <begin position="487"/>
        <end position="499"/>
    </location>
</feature>
<feature type="compositionally biased region" description="Polar residues" evidence="12">
    <location>
        <begin position="705"/>
        <end position="714"/>
    </location>
</feature>
<dbReference type="PANTHER" id="PTHR24058">
    <property type="entry name" value="DUAL SPECIFICITY PROTEIN KINASE"/>
    <property type="match status" value="1"/>
</dbReference>
<comment type="catalytic activity">
    <reaction evidence="10">
        <text>L-tyrosyl-[protein] + ATP = O-phospho-L-tyrosyl-[protein] + ADP + H(+)</text>
        <dbReference type="Rhea" id="RHEA:10596"/>
        <dbReference type="Rhea" id="RHEA-COMP:10136"/>
        <dbReference type="Rhea" id="RHEA-COMP:20101"/>
        <dbReference type="ChEBI" id="CHEBI:15378"/>
        <dbReference type="ChEBI" id="CHEBI:30616"/>
        <dbReference type="ChEBI" id="CHEBI:46858"/>
        <dbReference type="ChEBI" id="CHEBI:61978"/>
        <dbReference type="ChEBI" id="CHEBI:456216"/>
        <dbReference type="EC" id="2.7.12.1"/>
    </reaction>
</comment>
<dbReference type="GO" id="GO:0004712">
    <property type="term" value="F:protein serine/threonine/tyrosine kinase activity"/>
    <property type="evidence" value="ECO:0007669"/>
    <property type="project" value="UniProtKB-EC"/>
</dbReference>
<feature type="compositionally biased region" description="Low complexity" evidence="12">
    <location>
        <begin position="814"/>
        <end position="829"/>
    </location>
</feature>
<evidence type="ECO:0000256" key="6">
    <source>
        <dbReference type="ARBA" id="ARBA00022777"/>
    </source>
</evidence>
<dbReference type="Gene3D" id="3.30.10.30">
    <property type="entry name" value="DYRK"/>
    <property type="match status" value="1"/>
</dbReference>
<feature type="compositionally biased region" description="Low complexity" evidence="12">
    <location>
        <begin position="1142"/>
        <end position="1151"/>
    </location>
</feature>
<reference evidence="14" key="1">
    <citation type="submission" date="2018-03" db="EMBL/GenBank/DDBJ databases">
        <authorList>
            <person name="Keele B.F."/>
        </authorList>
    </citation>
    <scope>NUCLEOTIDE SEQUENCE</scope>
</reference>
<feature type="compositionally biased region" description="Polar residues" evidence="12">
    <location>
        <begin position="39"/>
        <end position="49"/>
    </location>
</feature>
<proteinExistence type="inferred from homology"/>
<keyword evidence="6 14" id="KW-0418">Kinase</keyword>
<keyword evidence="4" id="KW-0808">Transferase</keyword>
<feature type="region of interest" description="Disordered" evidence="12">
    <location>
        <begin position="293"/>
        <end position="425"/>
    </location>
</feature>
<dbReference type="EMBL" id="MH037239">
    <property type="protein sequence ID" value="AXF50741.1"/>
    <property type="molecule type" value="Genomic_DNA"/>
</dbReference>
<feature type="region of interest" description="Disordered" evidence="12">
    <location>
        <begin position="1"/>
        <end position="280"/>
    </location>
</feature>
<feature type="compositionally biased region" description="Polar residues" evidence="12">
    <location>
        <begin position="853"/>
        <end position="863"/>
    </location>
</feature>
<feature type="compositionally biased region" description="Polar residues" evidence="12">
    <location>
        <begin position="1236"/>
        <end position="1262"/>
    </location>
</feature>
<feature type="compositionally biased region" description="Basic and acidic residues" evidence="12">
    <location>
        <begin position="684"/>
        <end position="704"/>
    </location>
</feature>
<evidence type="ECO:0000256" key="9">
    <source>
        <dbReference type="ARBA" id="ARBA00049308"/>
    </source>
</evidence>
<feature type="compositionally biased region" description="Polar residues" evidence="12">
    <location>
        <begin position="950"/>
        <end position="965"/>
    </location>
</feature>
<dbReference type="InterPro" id="IPR050494">
    <property type="entry name" value="Ser_Thr_dual-spec_kinase"/>
</dbReference>
<feature type="compositionally biased region" description="Polar residues" evidence="12">
    <location>
        <begin position="70"/>
        <end position="79"/>
    </location>
</feature>
<dbReference type="PROSITE" id="PS00108">
    <property type="entry name" value="PROTEIN_KINASE_ST"/>
    <property type="match status" value="1"/>
</dbReference>
<evidence type="ECO:0000256" key="11">
    <source>
        <dbReference type="PROSITE-ProRule" id="PRU10141"/>
    </source>
</evidence>
<feature type="region of interest" description="Disordered" evidence="12">
    <location>
        <begin position="1311"/>
        <end position="1360"/>
    </location>
</feature>
<dbReference type="SMR" id="A0A345BJX0"/>
<feature type="domain" description="Protein kinase" evidence="13">
    <location>
        <begin position="1477"/>
        <end position="1773"/>
    </location>
</feature>
<keyword evidence="3" id="KW-0723">Serine/threonine-protein kinase</keyword>
<dbReference type="CDD" id="cd14210">
    <property type="entry name" value="PKc_DYRK"/>
    <property type="match status" value="1"/>
</dbReference>
<evidence type="ECO:0000256" key="2">
    <source>
        <dbReference type="ARBA" id="ARBA00013203"/>
    </source>
</evidence>
<evidence type="ECO:0000256" key="8">
    <source>
        <dbReference type="ARBA" id="ARBA00049003"/>
    </source>
</evidence>
<organism evidence="14">
    <name type="scientific">Inonotus obliquus</name>
    <dbReference type="NCBI Taxonomy" id="167356"/>
    <lineage>
        <taxon>Eukaryota</taxon>
        <taxon>Fungi</taxon>
        <taxon>Dikarya</taxon>
        <taxon>Basidiomycota</taxon>
        <taxon>Agaricomycotina</taxon>
        <taxon>Agaricomycetes</taxon>
        <taxon>Hymenochaetales</taxon>
        <taxon>Hymenochaetaceae</taxon>
        <taxon>Inonotus</taxon>
    </lineage>
</organism>
<comment type="catalytic activity">
    <reaction evidence="9">
        <text>L-threonyl-[protein] + ATP = O-phospho-L-threonyl-[protein] + ADP + H(+)</text>
        <dbReference type="Rhea" id="RHEA:46608"/>
        <dbReference type="Rhea" id="RHEA-COMP:11060"/>
        <dbReference type="Rhea" id="RHEA-COMP:11605"/>
        <dbReference type="ChEBI" id="CHEBI:15378"/>
        <dbReference type="ChEBI" id="CHEBI:30013"/>
        <dbReference type="ChEBI" id="CHEBI:30616"/>
        <dbReference type="ChEBI" id="CHEBI:61977"/>
        <dbReference type="ChEBI" id="CHEBI:456216"/>
        <dbReference type="EC" id="2.7.12.1"/>
    </reaction>
</comment>
<keyword evidence="7 11" id="KW-0067">ATP-binding</keyword>
<evidence type="ECO:0000259" key="13">
    <source>
        <dbReference type="PROSITE" id="PS50011"/>
    </source>
</evidence>
<comment type="catalytic activity">
    <reaction evidence="8">
        <text>L-seryl-[protein] + ATP = O-phospho-L-seryl-[protein] + ADP + H(+)</text>
        <dbReference type="Rhea" id="RHEA:17989"/>
        <dbReference type="Rhea" id="RHEA-COMP:9863"/>
        <dbReference type="Rhea" id="RHEA-COMP:11604"/>
        <dbReference type="ChEBI" id="CHEBI:15378"/>
        <dbReference type="ChEBI" id="CHEBI:29999"/>
        <dbReference type="ChEBI" id="CHEBI:30616"/>
        <dbReference type="ChEBI" id="CHEBI:83421"/>
        <dbReference type="ChEBI" id="CHEBI:456216"/>
        <dbReference type="EC" id="2.7.12.1"/>
    </reaction>
</comment>
<evidence type="ECO:0000313" key="14">
    <source>
        <dbReference type="EMBL" id="AXF50741.1"/>
    </source>
</evidence>
<dbReference type="Gene3D" id="1.10.510.10">
    <property type="entry name" value="Transferase(Phosphotransferase) domain 1"/>
    <property type="match status" value="1"/>
</dbReference>
<evidence type="ECO:0000256" key="3">
    <source>
        <dbReference type="ARBA" id="ARBA00022527"/>
    </source>
</evidence>
<feature type="compositionally biased region" description="Polar residues" evidence="12">
    <location>
        <begin position="1826"/>
        <end position="1852"/>
    </location>
</feature>
<evidence type="ECO:0000256" key="10">
    <source>
        <dbReference type="ARBA" id="ARBA00051680"/>
    </source>
</evidence>
<feature type="compositionally biased region" description="Basic and acidic residues" evidence="12">
    <location>
        <begin position="103"/>
        <end position="112"/>
    </location>
</feature>
<feature type="compositionally biased region" description="Polar residues" evidence="12">
    <location>
        <begin position="1165"/>
        <end position="1182"/>
    </location>
</feature>
<feature type="compositionally biased region" description="Polar residues" evidence="12">
    <location>
        <begin position="734"/>
        <end position="748"/>
    </location>
</feature>
<name>A0A345BJX0_9AGAM</name>
<dbReference type="PROSITE" id="PS00107">
    <property type="entry name" value="PROTEIN_KINASE_ATP"/>
    <property type="match status" value="1"/>
</dbReference>
<evidence type="ECO:0000256" key="1">
    <source>
        <dbReference type="ARBA" id="ARBA00008867"/>
    </source>
</evidence>
<dbReference type="GO" id="GO:0004674">
    <property type="term" value="F:protein serine/threonine kinase activity"/>
    <property type="evidence" value="ECO:0007669"/>
    <property type="project" value="UniProtKB-KW"/>
</dbReference>
<protein>
    <recommendedName>
        <fullName evidence="2">dual-specificity kinase</fullName>
        <ecNumber evidence="2">2.7.12.1</ecNumber>
    </recommendedName>
</protein>
<feature type="compositionally biased region" description="Low complexity" evidence="12">
    <location>
        <begin position="895"/>
        <end position="908"/>
    </location>
</feature>
<feature type="compositionally biased region" description="Polar residues" evidence="12">
    <location>
        <begin position="468"/>
        <end position="479"/>
    </location>
</feature>
<feature type="compositionally biased region" description="Low complexity" evidence="12">
    <location>
        <begin position="596"/>
        <end position="608"/>
    </location>
</feature>
<evidence type="ECO:0000256" key="5">
    <source>
        <dbReference type="ARBA" id="ARBA00022741"/>
    </source>
</evidence>
<dbReference type="FunFam" id="3.30.200.20:FF:000087">
    <property type="entry name" value="Dual specificity tyrosine-phosphorylation-regulated kinase 1A"/>
    <property type="match status" value="1"/>
</dbReference>
<feature type="compositionally biased region" description="Basic and acidic residues" evidence="12">
    <location>
        <begin position="412"/>
        <end position="421"/>
    </location>
</feature>
<feature type="compositionally biased region" description="Acidic residues" evidence="12">
    <location>
        <begin position="164"/>
        <end position="178"/>
    </location>
</feature>
<dbReference type="SMART" id="SM00220">
    <property type="entry name" value="S_TKc"/>
    <property type="match status" value="1"/>
</dbReference>
<feature type="binding site" evidence="11">
    <location>
        <position position="1506"/>
    </location>
    <ligand>
        <name>ATP</name>
        <dbReference type="ChEBI" id="CHEBI:30616"/>
    </ligand>
</feature>
<dbReference type="Gene3D" id="3.30.200.20">
    <property type="entry name" value="Phosphorylase Kinase, domain 1"/>
    <property type="match status" value="1"/>
</dbReference>
<accession>A0A345BJX0</accession>
<dbReference type="InterPro" id="IPR042521">
    <property type="entry name" value="DYRK"/>
</dbReference>
<dbReference type="GO" id="GO:0005737">
    <property type="term" value="C:cytoplasm"/>
    <property type="evidence" value="ECO:0007669"/>
    <property type="project" value="TreeGrafter"/>
</dbReference>
<comment type="similarity">
    <text evidence="1">Belongs to the protein kinase superfamily. CMGC Ser/Thr protein kinase family. MNB/DYRK subfamily.</text>
</comment>
<feature type="compositionally biased region" description="Acidic residues" evidence="12">
    <location>
        <begin position="188"/>
        <end position="197"/>
    </location>
</feature>
<dbReference type="PROSITE" id="PS50011">
    <property type="entry name" value="PROTEIN_KINASE_DOM"/>
    <property type="match status" value="1"/>
</dbReference>
<dbReference type="SUPFAM" id="SSF56112">
    <property type="entry name" value="Protein kinase-like (PK-like)"/>
    <property type="match status" value="1"/>
</dbReference>
<evidence type="ECO:0000256" key="4">
    <source>
        <dbReference type="ARBA" id="ARBA00022679"/>
    </source>
</evidence>
<dbReference type="InterPro" id="IPR000719">
    <property type="entry name" value="Prot_kinase_dom"/>
</dbReference>
<feature type="region of interest" description="Disordered" evidence="12">
    <location>
        <begin position="1784"/>
        <end position="1875"/>
    </location>
</feature>
<dbReference type="InterPro" id="IPR011009">
    <property type="entry name" value="Kinase-like_dom_sf"/>
</dbReference>
<keyword evidence="5 11" id="KW-0547">Nucleotide-binding</keyword>
<feature type="compositionally biased region" description="Polar residues" evidence="12">
    <location>
        <begin position="1325"/>
        <end position="1351"/>
    </location>
</feature>
<dbReference type="Pfam" id="PF00069">
    <property type="entry name" value="Pkinase"/>
    <property type="match status" value="1"/>
</dbReference>
<feature type="region of interest" description="Disordered" evidence="12">
    <location>
        <begin position="1224"/>
        <end position="1288"/>
    </location>
</feature>
<evidence type="ECO:0000256" key="7">
    <source>
        <dbReference type="ARBA" id="ARBA00022840"/>
    </source>
</evidence>
<feature type="region of interest" description="Disordered" evidence="12">
    <location>
        <begin position="1111"/>
        <end position="1187"/>
    </location>
</feature>
<feature type="region of interest" description="Disordered" evidence="12">
    <location>
        <begin position="451"/>
        <end position="797"/>
    </location>
</feature>
<feature type="compositionally biased region" description="Polar residues" evidence="12">
    <location>
        <begin position="870"/>
        <end position="883"/>
    </location>
</feature>
<dbReference type="GO" id="GO:0005524">
    <property type="term" value="F:ATP binding"/>
    <property type="evidence" value="ECO:0007669"/>
    <property type="project" value="UniProtKB-UniRule"/>
</dbReference>
<sequence>MSVSPSSSPPKHESSTTDSDFIVSPSFHQDDRADDIGSSPPTAKMQSLASLHIPSVLVKDANTESESEIPRSTSATSSLDPYYFTIPSRNGSPVPPLPLALDINRHEIRPIREPSTPVRDPASIDRNDLVGVGELRTPRWPKLPSSEESLPHFSVGIRVGANRDDDDDYRDASDEDNDRDSPWTIEAVDGEQDDSEQPADGSFADRTRLSRTQSSIPDESGGEEILYPRKPLQIDVSKEPLLKKGSREGSVQGVSPSVPTSPPSSFPSPARRARKRSSDEFALDQAGLLSSKLKSNIGSGLTGEGRQEEIPMQTKHQSVAFIQPSSTSTVRDRRRGGSMRISMVATSKSGLAQAKIGKHSRQQSASSIASNHVDGLRRRPSTSDVNASSPTSATHLRRTSGPSVRASSEKLSLLKEKDVHSPAHVAHSLLRGTQEGWSGLNDDDATAEALRKLDGISGKGPRSRGSVRATSRSSNNSRPGTPASRGHRSEGNEGADKLYRMNSVGSHRIREKHHSGPIVASDKESQTRELDEKPTTGEPSVNGADGPASGGPNPEAESKKHTSVVRLSYNQKRGSASSTNFTGTPTSGSRDSANLSASTSGTSASAGSQRLSLIKLRRNSAGSDISSIHSEVSSHKDRTSGLGDIADEGSVPPVPPLPKDLSSYKTPPQSSTSLAFPAPEPIPDGEKDNDRDAIGRSRPQEEPGRNQTSDSSTAKVDMGTAQRVHDTSAAGQPITKTPSKKWSFSNPLNIRHSHSNSPGRHEPANVKSPSGRARLTKADKQLRPSSSKESGLMSVISPKSSMEAWQSIQKVAMASETSLASLSSLSSLPEPSPPISPVHSGHAPAQGEDQLPPSRSETASSHGASHASYLDSQVSHGSPSSKVPSRDVANKRLTPSSIPFFRRSSSHSMQAPSAPAAGGMTGSPTSTSAPHAHHSGLRTDGANQKDRTPISPTTPGFSQRKSSMLTLGLPSILKGSSSRKSLQVDRSLISTREQEKLRRPKESDSEHTKSKKDDKDRSESRISVLMGRKRGKTLSSTDQKKVKPITLPPMQVSALPQATADRIAHVKPFAPSSPSIVTRTITSSRLTSQTISSMHKQSDSSLRSSRQQLPTIAGSPSVGVHGVTGTQNGWKDSKEQPFVTQSTSISGSMSSAPKETPTRIPRIASRSSTVTSPAMKHSSSFLGSRRKSANVSGIDVNTEAGESGMDESLNEFGVLDNVDEPATSQASLRTYRHSFRPSSPSSTKLMRHQTQPSLHSNVSANTPRKPIHDSLGIKGLRKSSTGSVTSMTSAAIEQQQHNALSALSPSKGLNKLLSPKMSLPGARLSGSSTTPNLFRQQSNGSPTSHRQSFSTPSPVPSSVDEDEILGDEEMMQYVKRTQARQLAQGAKRNDLDELLKFPEPIPPGRSNSPATILNGDQVTQLSDYERKEILDYPSIYYIGNRNEKKLATRDSSSNNYGYDDDRGDYLVINHDHLAYRYEIVNTLGKGSFGQVLQCRDHCTGESVAIKIIRNKKRFHHQALVEIKILENLRKWDPDERHHVIRMTEHFYFRNHLCIAMELLSINLYELIKANGFAGFSTTLIRRFTSQMLLSLSLMRHHRIVHCDLKPENVLLRHPAKSAIKVIDFGSSCLEHEKVYTYIQSRFYRSPEVILGMNYSMAIDMWSLGCILAELFTGYPIFPGENEQEQLACIMEVLGVPEKELINRSSRKRLFFDSTGLPRPVVNSKGRRRRPGSKTLAQVLRCDDELFVDFVAKCLSWDPERRLKPQSALRHPFITAGRKAKIINNAIPGSPRHHNPSSSLLTPGRSKPTDTPKKPQISAPTPLTARSARTSSQVTSGPLSSLAHSAQGSSKSFRSLHAHYHSGRSANGLAVSPPSR</sequence>
<feature type="compositionally biased region" description="Polar residues" evidence="12">
    <location>
        <begin position="568"/>
        <end position="595"/>
    </location>
</feature>
<feature type="region of interest" description="Disordered" evidence="12">
    <location>
        <begin position="1087"/>
        <end position="1106"/>
    </location>
</feature>
<dbReference type="InterPro" id="IPR008271">
    <property type="entry name" value="Ser/Thr_kinase_AS"/>
</dbReference>
<feature type="compositionally biased region" description="Polar residues" evidence="12">
    <location>
        <begin position="663"/>
        <end position="674"/>
    </location>
</feature>
<dbReference type="GO" id="GO:0005856">
    <property type="term" value="C:cytoskeleton"/>
    <property type="evidence" value="ECO:0007669"/>
    <property type="project" value="TreeGrafter"/>
</dbReference>
<dbReference type="FunFam" id="1.10.510.10:FF:000112">
    <property type="entry name" value="Putative dual specificity tyrosine-phosphorylation-regulated kinase 2"/>
    <property type="match status" value="1"/>
</dbReference>
<dbReference type="InterPro" id="IPR017441">
    <property type="entry name" value="Protein_kinase_ATP_BS"/>
</dbReference>
<feature type="compositionally biased region" description="Basic and acidic residues" evidence="12">
    <location>
        <begin position="521"/>
        <end position="535"/>
    </location>
</feature>
<feature type="compositionally biased region" description="Polar residues" evidence="12">
    <location>
        <begin position="1278"/>
        <end position="1288"/>
    </location>
</feature>
<dbReference type="EC" id="2.7.12.1" evidence="2"/>
<feature type="compositionally biased region" description="Basic and acidic residues" evidence="12">
    <location>
        <begin position="236"/>
        <end position="247"/>
    </location>
</feature>